<dbReference type="Proteomes" id="UP000522313">
    <property type="component" value="Unassembled WGS sequence"/>
</dbReference>
<sequence>MRNYSGVGNTLTLTAPYDVASGGGALIGATFGVSKLALKAGQRGPFEVTGAYDLPKDNAAVAEGVRAYWDNANKVVTATANGNTPVGVFTAARSAGAATANVRLNGSF</sequence>
<proteinExistence type="predicted"/>
<keyword evidence="4" id="KW-1185">Reference proteome</keyword>
<dbReference type="InterPro" id="IPR011231">
    <property type="entry name" value="Phage_VT1-Sakai_H0018"/>
</dbReference>
<reference evidence="2 3" key="2">
    <citation type="submission" date="2020-08" db="EMBL/GenBank/DDBJ databases">
        <title>The Agave Microbiome: Exploring the role of microbial communities in plant adaptations to desert environments.</title>
        <authorList>
            <person name="Partida-Martinez L.P."/>
        </authorList>
    </citation>
    <scope>NUCLEOTIDE SEQUENCE [LARGE SCALE GENOMIC DNA]</scope>
    <source>
        <strain evidence="2 3">AS3.13</strain>
    </source>
</reference>
<name>A0A7X0MLG1_9SPHN</name>
<protein>
    <submittedName>
        <fullName evidence="1 2">RecA/RadA family phage recombinase</fullName>
    </submittedName>
</protein>
<dbReference type="Pfam" id="PF09956">
    <property type="entry name" value="Phage_cement_2"/>
    <property type="match status" value="1"/>
</dbReference>
<evidence type="ECO:0000313" key="2">
    <source>
        <dbReference type="EMBL" id="MBB6503209.1"/>
    </source>
</evidence>
<evidence type="ECO:0000313" key="3">
    <source>
        <dbReference type="Proteomes" id="UP000522313"/>
    </source>
</evidence>
<comment type="caution">
    <text evidence="2">The sequence shown here is derived from an EMBL/GenBank/DDBJ whole genome shotgun (WGS) entry which is preliminary data.</text>
</comment>
<reference evidence="1 4" key="1">
    <citation type="submission" date="2020-08" db="EMBL/GenBank/DDBJ databases">
        <title>Genomic Encyclopedia of Type Strains, Phase IV (KMG-IV): sequencing the most valuable type-strain genomes for metagenomic binning, comparative biology and taxonomic classification.</title>
        <authorList>
            <person name="Goeker M."/>
        </authorList>
    </citation>
    <scope>NUCLEOTIDE SEQUENCE [LARGE SCALE GENOMIC DNA]</scope>
    <source>
        <strain evidence="1 4">DSM 101535</strain>
    </source>
</reference>
<dbReference type="AlphaFoldDB" id="A0A7X0MLG1"/>
<dbReference type="Proteomes" id="UP000560131">
    <property type="component" value="Unassembled WGS sequence"/>
</dbReference>
<dbReference type="EMBL" id="JACHBT010000001">
    <property type="protein sequence ID" value="MBB6503209.1"/>
    <property type="molecule type" value="Genomic_DNA"/>
</dbReference>
<evidence type="ECO:0000313" key="1">
    <source>
        <dbReference type="EMBL" id="MBB5727095.1"/>
    </source>
</evidence>
<dbReference type="RefSeq" id="WP_184039783.1">
    <property type="nucleotide sequence ID" value="NZ_BAABAR010000018.1"/>
</dbReference>
<organism evidence="2 3">
    <name type="scientific">Sphingomonas endophytica</name>
    <dbReference type="NCBI Taxonomy" id="869719"/>
    <lineage>
        <taxon>Bacteria</taxon>
        <taxon>Pseudomonadati</taxon>
        <taxon>Pseudomonadota</taxon>
        <taxon>Alphaproteobacteria</taxon>
        <taxon>Sphingomonadales</taxon>
        <taxon>Sphingomonadaceae</taxon>
        <taxon>Sphingomonas</taxon>
    </lineage>
</organism>
<dbReference type="EMBL" id="JACIJN010000011">
    <property type="protein sequence ID" value="MBB5727095.1"/>
    <property type="molecule type" value="Genomic_DNA"/>
</dbReference>
<reference evidence="2 3" key="3">
    <citation type="submission" date="2020-08" db="EMBL/GenBank/DDBJ databases">
        <authorList>
            <person name="Partida-Martinez L."/>
            <person name="Huntemann M."/>
            <person name="Clum A."/>
            <person name="Wang J."/>
            <person name="Palaniappan K."/>
            <person name="Ritter S."/>
            <person name="Chen I.-M."/>
            <person name="Stamatis D."/>
            <person name="Reddy T."/>
            <person name="O'Malley R."/>
            <person name="Daum C."/>
            <person name="Shapiro N."/>
            <person name="Ivanova N."/>
            <person name="Kyrpides N."/>
            <person name="Woyke T."/>
        </authorList>
    </citation>
    <scope>NUCLEOTIDE SEQUENCE [LARGE SCALE GENOMIC DNA]</scope>
    <source>
        <strain evidence="2 3">AS3.13</strain>
    </source>
</reference>
<accession>A0A7X0MLG1</accession>
<evidence type="ECO:0000313" key="4">
    <source>
        <dbReference type="Proteomes" id="UP000560131"/>
    </source>
</evidence>
<gene>
    <name evidence="2" type="ORF">F4693_000158</name>
    <name evidence="1" type="ORF">FHS97_003049</name>
</gene>